<dbReference type="EMBL" id="CP101914">
    <property type="protein sequence ID" value="UUI03626.1"/>
    <property type="molecule type" value="Genomic_DNA"/>
</dbReference>
<dbReference type="InterPro" id="IPR029033">
    <property type="entry name" value="His_PPase_superfam"/>
</dbReference>
<dbReference type="Proteomes" id="UP001059773">
    <property type="component" value="Chromosome"/>
</dbReference>
<dbReference type="PANTHER" id="PTHR48100">
    <property type="entry name" value="BROAD-SPECIFICITY PHOSPHATASE YOR283W-RELATED"/>
    <property type="match status" value="1"/>
</dbReference>
<keyword evidence="2" id="KW-1185">Reference proteome</keyword>
<organism evidence="1 2">
    <name type="scientific">Oceanobacillus jeddahense</name>
    <dbReference type="NCBI Taxonomy" id="1462527"/>
    <lineage>
        <taxon>Bacteria</taxon>
        <taxon>Bacillati</taxon>
        <taxon>Bacillota</taxon>
        <taxon>Bacilli</taxon>
        <taxon>Bacillales</taxon>
        <taxon>Bacillaceae</taxon>
        <taxon>Oceanobacillus</taxon>
    </lineage>
</organism>
<dbReference type="SUPFAM" id="SSF53254">
    <property type="entry name" value="Phosphoglycerate mutase-like"/>
    <property type="match status" value="1"/>
</dbReference>
<proteinExistence type="predicted"/>
<gene>
    <name evidence="1" type="ORF">NP439_02715</name>
</gene>
<dbReference type="CDD" id="cd07067">
    <property type="entry name" value="HP_PGM_like"/>
    <property type="match status" value="1"/>
</dbReference>
<evidence type="ECO:0000313" key="1">
    <source>
        <dbReference type="EMBL" id="UUI03626.1"/>
    </source>
</evidence>
<dbReference type="SMART" id="SM00855">
    <property type="entry name" value="PGAM"/>
    <property type="match status" value="1"/>
</dbReference>
<accession>A0ABY5JX73</accession>
<sequence>MNKTIYIIRHCEATGQAPDAPLTEKGKEQAEELAAFLADREVNRIISSPFLRAIQTIEPLAEKNNLKIETDHRLRERVLSTVSMPDWVEKLEAAYTDLDLKYEGGESGNEATRRIVNVVNDLRTSDAENSIIIAHGGIISLLLHYYDDNAGFEAWRTLSNPDVYALKISEHHEQIERIWAEA</sequence>
<dbReference type="PIRSF" id="PIRSF000709">
    <property type="entry name" value="6PFK_2-Ptase"/>
    <property type="match status" value="1"/>
</dbReference>
<dbReference type="InterPro" id="IPR050275">
    <property type="entry name" value="PGM_Phosphatase"/>
</dbReference>
<evidence type="ECO:0000313" key="2">
    <source>
        <dbReference type="Proteomes" id="UP001059773"/>
    </source>
</evidence>
<reference evidence="1" key="1">
    <citation type="submission" date="2022-07" db="EMBL/GenBank/DDBJ databases">
        <title>FELIX.</title>
        <authorList>
            <person name="Wan K.H."/>
            <person name="Park S."/>
            <person name="Lawrence Q."/>
            <person name="Eichenberger J.P."/>
            <person name="Booth B.W."/>
            <person name="Piaggio A.J."/>
            <person name="Chandler J.C."/>
            <person name="Franklin A.B."/>
            <person name="Celniker S.E."/>
        </authorList>
    </citation>
    <scope>NUCLEOTIDE SEQUENCE</scope>
    <source>
        <strain evidence="1">QA-1986 374</strain>
    </source>
</reference>
<dbReference type="RefSeq" id="WP_256708679.1">
    <property type="nucleotide sequence ID" value="NZ_CP101914.1"/>
</dbReference>
<dbReference type="Gene3D" id="3.40.50.1240">
    <property type="entry name" value="Phosphoglycerate mutase-like"/>
    <property type="match status" value="1"/>
</dbReference>
<protein>
    <submittedName>
        <fullName evidence="1">Histidine phosphatase family protein</fullName>
    </submittedName>
</protein>
<dbReference type="PANTHER" id="PTHR48100:SF1">
    <property type="entry name" value="HISTIDINE PHOSPHATASE FAMILY PROTEIN-RELATED"/>
    <property type="match status" value="1"/>
</dbReference>
<name>A0ABY5JX73_9BACI</name>
<dbReference type="Pfam" id="PF00300">
    <property type="entry name" value="His_Phos_1"/>
    <property type="match status" value="1"/>
</dbReference>
<dbReference type="InterPro" id="IPR013078">
    <property type="entry name" value="His_Pase_superF_clade-1"/>
</dbReference>